<dbReference type="InterPro" id="IPR004130">
    <property type="entry name" value="Gpn"/>
</dbReference>
<evidence type="ECO:0000256" key="1">
    <source>
        <dbReference type="ARBA" id="ARBA00005290"/>
    </source>
</evidence>
<dbReference type="EMBL" id="KE561117">
    <property type="protein sequence ID" value="EPZ32724.1"/>
    <property type="molecule type" value="Genomic_DNA"/>
</dbReference>
<dbReference type="HOGENOM" id="CLU_037460_0_2_1"/>
<evidence type="ECO:0000256" key="3">
    <source>
        <dbReference type="ARBA" id="ARBA00022801"/>
    </source>
</evidence>
<dbReference type="STRING" id="988480.A0A075AW23"/>
<dbReference type="AlphaFoldDB" id="A0A075AW23"/>
<dbReference type="OrthoDB" id="5839at2759"/>
<dbReference type="GO" id="GO:0003924">
    <property type="term" value="F:GTPase activity"/>
    <property type="evidence" value="ECO:0007669"/>
    <property type="project" value="TreeGrafter"/>
</dbReference>
<dbReference type="Gene3D" id="3.40.50.300">
    <property type="entry name" value="P-loop containing nucleotide triphosphate hydrolases"/>
    <property type="match status" value="1"/>
</dbReference>
<comment type="subunit">
    <text evidence="5">Binds to RNA polymerase II (RNAPII).</text>
</comment>
<dbReference type="Proteomes" id="UP000030755">
    <property type="component" value="Unassembled WGS sequence"/>
</dbReference>
<accession>A0A075AW23</accession>
<dbReference type="CDD" id="cd17871">
    <property type="entry name" value="GPN2"/>
    <property type="match status" value="1"/>
</dbReference>
<dbReference type="GO" id="GO:0006606">
    <property type="term" value="P:protein import into nucleus"/>
    <property type="evidence" value="ECO:0007669"/>
    <property type="project" value="EnsemblFungi"/>
</dbReference>
<keyword evidence="3 5" id="KW-0378">Hydrolase</keyword>
<evidence type="ECO:0000256" key="4">
    <source>
        <dbReference type="ARBA" id="ARBA00023134"/>
    </source>
</evidence>
<dbReference type="FunFam" id="3.40.50.300:FF:000338">
    <property type="entry name" value="GPN-loop GTPase 2"/>
    <property type="match status" value="1"/>
</dbReference>
<evidence type="ECO:0000256" key="2">
    <source>
        <dbReference type="ARBA" id="ARBA00022741"/>
    </source>
</evidence>
<evidence type="ECO:0000313" key="7">
    <source>
        <dbReference type="Proteomes" id="UP000030755"/>
    </source>
</evidence>
<dbReference type="InterPro" id="IPR030231">
    <property type="entry name" value="Gpn2"/>
</dbReference>
<comment type="similarity">
    <text evidence="1 5">Belongs to the GPN-loop GTPase family.</text>
</comment>
<dbReference type="PANTHER" id="PTHR21231">
    <property type="entry name" value="XPA-BINDING PROTEIN 1-RELATED"/>
    <property type="match status" value="1"/>
</dbReference>
<sequence length="276" mass="31156">MVSFGQIVIGPPGSGKSTYCNGMSQLLNQTERPCIVVNMDPANDFLPYDCALNVMDLVSLEKVMESEGLGPNGGTIYCIEYLHDHFDWLENALEPYLKENYYIIFDCPGQVELFTHITSMKGILGKLHKLDLRLCAIQLCDSSYCMDHTKYISALLLCLKTMLHIELPMINVLSKIDLVENSTLLYELSFYKEASGLEYLLENLNVDKFGIKFQKLNEAICELVEDFSLVSFETLNIQDKDSVCSLIKQIDKANGFVPFTQKEAYGTSKEIFASDK</sequence>
<dbReference type="GO" id="GO:0034087">
    <property type="term" value="P:establishment of mitotic sister chromatid cohesion"/>
    <property type="evidence" value="ECO:0007669"/>
    <property type="project" value="EnsemblFungi"/>
</dbReference>
<keyword evidence="2 5" id="KW-0547">Nucleotide-binding</keyword>
<organism evidence="6 7">
    <name type="scientific">Rozella allomycis (strain CSF55)</name>
    <dbReference type="NCBI Taxonomy" id="988480"/>
    <lineage>
        <taxon>Eukaryota</taxon>
        <taxon>Fungi</taxon>
        <taxon>Fungi incertae sedis</taxon>
        <taxon>Cryptomycota</taxon>
        <taxon>Cryptomycota incertae sedis</taxon>
        <taxon>Rozella</taxon>
    </lineage>
</organism>
<evidence type="ECO:0000313" key="6">
    <source>
        <dbReference type="EMBL" id="EPZ32724.1"/>
    </source>
</evidence>
<dbReference type="Pfam" id="PF03029">
    <property type="entry name" value="ATP_bind_1"/>
    <property type="match status" value="1"/>
</dbReference>
<dbReference type="GO" id="GO:0005737">
    <property type="term" value="C:cytoplasm"/>
    <property type="evidence" value="ECO:0007669"/>
    <property type="project" value="TreeGrafter"/>
</dbReference>
<comment type="function">
    <text evidence="5">Small GTPase required for proper localization of RNA polymerase II and III (RNAPII and RNAPIII). May act at an RNAP assembly step prior to nuclear import.</text>
</comment>
<dbReference type="OMA" id="ATHNYFL"/>
<dbReference type="SUPFAM" id="SSF52540">
    <property type="entry name" value="P-loop containing nucleoside triphosphate hydrolases"/>
    <property type="match status" value="1"/>
</dbReference>
<dbReference type="InterPro" id="IPR027417">
    <property type="entry name" value="P-loop_NTPase"/>
</dbReference>
<keyword evidence="7" id="KW-1185">Reference proteome</keyword>
<proteinExistence type="inferred from homology"/>
<protein>
    <recommendedName>
        <fullName evidence="5">GPN-loop GTPase 2</fullName>
    </recommendedName>
</protein>
<name>A0A075AW23_ROZAC</name>
<dbReference type="GO" id="GO:0005525">
    <property type="term" value="F:GTP binding"/>
    <property type="evidence" value="ECO:0007669"/>
    <property type="project" value="UniProtKB-KW"/>
</dbReference>
<keyword evidence="4 5" id="KW-0342">GTP-binding</keyword>
<evidence type="ECO:0000256" key="5">
    <source>
        <dbReference type="RuleBase" id="RU365059"/>
    </source>
</evidence>
<gene>
    <name evidence="6" type="ORF">O9G_000799</name>
</gene>
<dbReference type="PANTHER" id="PTHR21231:SF3">
    <property type="entry name" value="GPN-LOOP GTPASE 2"/>
    <property type="match status" value="1"/>
</dbReference>
<reference evidence="6 7" key="1">
    <citation type="journal article" date="2013" name="Curr. Biol.">
        <title>Shared signatures of parasitism and phylogenomics unite Cryptomycota and microsporidia.</title>
        <authorList>
            <person name="James T.Y."/>
            <person name="Pelin A."/>
            <person name="Bonen L."/>
            <person name="Ahrendt S."/>
            <person name="Sain D."/>
            <person name="Corradi N."/>
            <person name="Stajich J.E."/>
        </authorList>
    </citation>
    <scope>NUCLEOTIDE SEQUENCE [LARGE SCALE GENOMIC DNA]</scope>
    <source>
        <strain evidence="6 7">CSF55</strain>
    </source>
</reference>